<dbReference type="AlphaFoldDB" id="A0AA88XWP5"/>
<reference evidence="11" key="1">
    <citation type="submission" date="2019-08" db="EMBL/GenBank/DDBJ databases">
        <title>The improved chromosome-level genome for the pearl oyster Pinctada fucata martensii using PacBio sequencing and Hi-C.</title>
        <authorList>
            <person name="Zheng Z."/>
        </authorList>
    </citation>
    <scope>NUCLEOTIDE SEQUENCE</scope>
    <source>
        <strain evidence="11">ZZ-2019</strain>
        <tissue evidence="11">Adductor muscle</tissue>
    </source>
</reference>
<dbReference type="GO" id="GO:0034626">
    <property type="term" value="P:fatty acid elongation, polyunsaturated fatty acid"/>
    <property type="evidence" value="ECO:0007669"/>
    <property type="project" value="TreeGrafter"/>
</dbReference>
<dbReference type="GO" id="GO:0030148">
    <property type="term" value="P:sphingolipid biosynthetic process"/>
    <property type="evidence" value="ECO:0007669"/>
    <property type="project" value="TreeGrafter"/>
</dbReference>
<feature type="transmembrane region" description="Helical" evidence="10">
    <location>
        <begin position="123"/>
        <end position="143"/>
    </location>
</feature>
<evidence type="ECO:0000256" key="10">
    <source>
        <dbReference type="RuleBase" id="RU361115"/>
    </source>
</evidence>
<dbReference type="GO" id="GO:0042761">
    <property type="term" value="P:very long-chain fatty acid biosynthetic process"/>
    <property type="evidence" value="ECO:0007669"/>
    <property type="project" value="TreeGrafter"/>
</dbReference>
<keyword evidence="6 10" id="KW-1133">Transmembrane helix</keyword>
<dbReference type="PANTHER" id="PTHR11157">
    <property type="entry name" value="FATTY ACID ACYL TRANSFERASE-RELATED"/>
    <property type="match status" value="1"/>
</dbReference>
<keyword evidence="3 10" id="KW-0808">Transferase</keyword>
<evidence type="ECO:0000256" key="2">
    <source>
        <dbReference type="ARBA" id="ARBA00022516"/>
    </source>
</evidence>
<gene>
    <name evidence="11" type="ORF">FSP39_006559</name>
</gene>
<proteinExistence type="inferred from homology"/>
<dbReference type="EMBL" id="VSWD01000010">
    <property type="protein sequence ID" value="KAK3089790.1"/>
    <property type="molecule type" value="Genomic_DNA"/>
</dbReference>
<dbReference type="GO" id="GO:0005789">
    <property type="term" value="C:endoplasmic reticulum membrane"/>
    <property type="evidence" value="ECO:0007669"/>
    <property type="project" value="TreeGrafter"/>
</dbReference>
<feature type="transmembrane region" description="Helical" evidence="10">
    <location>
        <begin position="33"/>
        <end position="52"/>
    </location>
</feature>
<dbReference type="Proteomes" id="UP001186944">
    <property type="component" value="Unassembled WGS sequence"/>
</dbReference>
<keyword evidence="9 10" id="KW-0275">Fatty acid biosynthesis</keyword>
<keyword evidence="7 10" id="KW-0443">Lipid metabolism</keyword>
<dbReference type="GO" id="GO:0019367">
    <property type="term" value="P:fatty acid elongation, saturated fatty acid"/>
    <property type="evidence" value="ECO:0007669"/>
    <property type="project" value="TreeGrafter"/>
</dbReference>
<keyword evidence="4 10" id="KW-0812">Transmembrane</keyword>
<comment type="caution">
    <text evidence="10">Lacks conserved residue(s) required for the propagation of feature annotation.</text>
</comment>
<feature type="transmembrane region" description="Helical" evidence="10">
    <location>
        <begin position="6"/>
        <end position="21"/>
    </location>
</feature>
<comment type="similarity">
    <text evidence="10">Belongs to the ELO family.</text>
</comment>
<evidence type="ECO:0000256" key="6">
    <source>
        <dbReference type="ARBA" id="ARBA00022989"/>
    </source>
</evidence>
<comment type="subcellular location">
    <subcellularLocation>
        <location evidence="1">Membrane</location>
        <topology evidence="1">Multi-pass membrane protein</topology>
    </subcellularLocation>
</comment>
<evidence type="ECO:0000256" key="1">
    <source>
        <dbReference type="ARBA" id="ARBA00004141"/>
    </source>
</evidence>
<keyword evidence="8 10" id="KW-0472">Membrane</keyword>
<evidence type="ECO:0000256" key="4">
    <source>
        <dbReference type="ARBA" id="ARBA00022692"/>
    </source>
</evidence>
<dbReference type="GO" id="GO:0009922">
    <property type="term" value="F:fatty acid elongase activity"/>
    <property type="evidence" value="ECO:0007669"/>
    <property type="project" value="UniProtKB-EC"/>
</dbReference>
<evidence type="ECO:0000313" key="12">
    <source>
        <dbReference type="Proteomes" id="UP001186944"/>
    </source>
</evidence>
<evidence type="ECO:0000256" key="7">
    <source>
        <dbReference type="ARBA" id="ARBA00023098"/>
    </source>
</evidence>
<comment type="caution">
    <text evidence="11">The sequence shown here is derived from an EMBL/GenBank/DDBJ whole genome shotgun (WGS) entry which is preliminary data.</text>
</comment>
<protein>
    <recommendedName>
        <fullName evidence="10">Elongation of very long chain fatty acids protein</fullName>
        <ecNumber evidence="10">2.3.1.199</ecNumber>
    </recommendedName>
    <alternativeName>
        <fullName evidence="10">Very-long-chain 3-oxoacyl-CoA synthase</fullName>
    </alternativeName>
</protein>
<dbReference type="PANTHER" id="PTHR11157:SF126">
    <property type="entry name" value="ELONGATION OF VERY LONG CHAIN FATTY ACIDS PROTEIN"/>
    <property type="match status" value="1"/>
</dbReference>
<evidence type="ECO:0000256" key="3">
    <source>
        <dbReference type="ARBA" id="ARBA00022679"/>
    </source>
</evidence>
<comment type="catalytic activity">
    <reaction evidence="10">
        <text>a very-long-chain acyl-CoA + malonyl-CoA + H(+) = a very-long-chain 3-oxoacyl-CoA + CO2 + CoA</text>
        <dbReference type="Rhea" id="RHEA:32727"/>
        <dbReference type="ChEBI" id="CHEBI:15378"/>
        <dbReference type="ChEBI" id="CHEBI:16526"/>
        <dbReference type="ChEBI" id="CHEBI:57287"/>
        <dbReference type="ChEBI" id="CHEBI:57384"/>
        <dbReference type="ChEBI" id="CHEBI:90725"/>
        <dbReference type="ChEBI" id="CHEBI:90736"/>
        <dbReference type="EC" id="2.3.1.199"/>
    </reaction>
</comment>
<evidence type="ECO:0000256" key="5">
    <source>
        <dbReference type="ARBA" id="ARBA00022832"/>
    </source>
</evidence>
<dbReference type="EC" id="2.3.1.199" evidence="10"/>
<name>A0AA88XWP5_PINIB</name>
<sequence>MESPVPIVTIFILYLVMVKQGPKMMEQQKPMQLSSGLVIYNLALVCLSAYMFEEFLVTAILSGYSLRCQPVDYSNDPLAIRMASVCWWYFFSKVIELADTSQFFLVILHTGYNLTQNCDFPAGFNYAVFIYAITLIILFSNFYSKAYNEKKMKQR</sequence>
<evidence type="ECO:0000313" key="11">
    <source>
        <dbReference type="EMBL" id="KAK3089790.1"/>
    </source>
</evidence>
<keyword evidence="12" id="KW-1185">Reference proteome</keyword>
<dbReference type="Pfam" id="PF01151">
    <property type="entry name" value="ELO"/>
    <property type="match status" value="2"/>
</dbReference>
<dbReference type="InterPro" id="IPR002076">
    <property type="entry name" value="ELO_fam"/>
</dbReference>
<keyword evidence="5 10" id="KW-0276">Fatty acid metabolism</keyword>
<accession>A0AA88XWP5</accession>
<evidence type="ECO:0000256" key="9">
    <source>
        <dbReference type="ARBA" id="ARBA00023160"/>
    </source>
</evidence>
<evidence type="ECO:0000256" key="8">
    <source>
        <dbReference type="ARBA" id="ARBA00023136"/>
    </source>
</evidence>
<keyword evidence="2 10" id="KW-0444">Lipid biosynthesis</keyword>
<organism evidence="11 12">
    <name type="scientific">Pinctada imbricata</name>
    <name type="common">Atlantic pearl-oyster</name>
    <name type="synonym">Pinctada martensii</name>
    <dbReference type="NCBI Taxonomy" id="66713"/>
    <lineage>
        <taxon>Eukaryota</taxon>
        <taxon>Metazoa</taxon>
        <taxon>Spiralia</taxon>
        <taxon>Lophotrochozoa</taxon>
        <taxon>Mollusca</taxon>
        <taxon>Bivalvia</taxon>
        <taxon>Autobranchia</taxon>
        <taxon>Pteriomorphia</taxon>
        <taxon>Pterioida</taxon>
        <taxon>Pterioidea</taxon>
        <taxon>Pteriidae</taxon>
        <taxon>Pinctada</taxon>
    </lineage>
</organism>
<dbReference type="GO" id="GO:0034625">
    <property type="term" value="P:fatty acid elongation, monounsaturated fatty acid"/>
    <property type="evidence" value="ECO:0007669"/>
    <property type="project" value="TreeGrafter"/>
</dbReference>